<organism evidence="1 2">
    <name type="scientific">Exocentrus adspersus</name>
    <dbReference type="NCBI Taxonomy" id="1586481"/>
    <lineage>
        <taxon>Eukaryota</taxon>
        <taxon>Metazoa</taxon>
        <taxon>Ecdysozoa</taxon>
        <taxon>Arthropoda</taxon>
        <taxon>Hexapoda</taxon>
        <taxon>Insecta</taxon>
        <taxon>Pterygota</taxon>
        <taxon>Neoptera</taxon>
        <taxon>Endopterygota</taxon>
        <taxon>Coleoptera</taxon>
        <taxon>Polyphaga</taxon>
        <taxon>Cucujiformia</taxon>
        <taxon>Chrysomeloidea</taxon>
        <taxon>Cerambycidae</taxon>
        <taxon>Lamiinae</taxon>
        <taxon>Acanthocinini</taxon>
        <taxon>Exocentrus</taxon>
    </lineage>
</organism>
<evidence type="ECO:0000313" key="1">
    <source>
        <dbReference type="EMBL" id="KAJ8910582.1"/>
    </source>
</evidence>
<accession>A0AAV8V980</accession>
<comment type="caution">
    <text evidence="1">The sequence shown here is derived from an EMBL/GenBank/DDBJ whole genome shotgun (WGS) entry which is preliminary data.</text>
</comment>
<dbReference type="AlphaFoldDB" id="A0AAV8V980"/>
<evidence type="ECO:0000313" key="2">
    <source>
        <dbReference type="Proteomes" id="UP001159042"/>
    </source>
</evidence>
<dbReference type="Proteomes" id="UP001159042">
    <property type="component" value="Unassembled WGS sequence"/>
</dbReference>
<gene>
    <name evidence="1" type="ORF">NQ315_013551</name>
</gene>
<proteinExistence type="predicted"/>
<protein>
    <submittedName>
        <fullName evidence="1">Uncharacterized protein</fullName>
    </submittedName>
</protein>
<reference evidence="1 2" key="1">
    <citation type="journal article" date="2023" name="Insect Mol. Biol.">
        <title>Genome sequencing provides insights into the evolution of gene families encoding plant cell wall-degrading enzymes in longhorned beetles.</title>
        <authorList>
            <person name="Shin N.R."/>
            <person name="Okamura Y."/>
            <person name="Kirsch R."/>
            <person name="Pauchet Y."/>
        </authorList>
    </citation>
    <scope>NUCLEOTIDE SEQUENCE [LARGE SCALE GENOMIC DNA]</scope>
    <source>
        <strain evidence="1">EAD_L_NR</strain>
    </source>
</reference>
<dbReference type="PANTHER" id="PTHR47331:SF1">
    <property type="entry name" value="GAG-LIKE PROTEIN"/>
    <property type="match status" value="1"/>
</dbReference>
<dbReference type="PANTHER" id="PTHR47331">
    <property type="entry name" value="PHD-TYPE DOMAIN-CONTAINING PROTEIN"/>
    <property type="match status" value="1"/>
</dbReference>
<dbReference type="EMBL" id="JANEYG010000277">
    <property type="protein sequence ID" value="KAJ8910582.1"/>
    <property type="molecule type" value="Genomic_DNA"/>
</dbReference>
<sequence>MSRIGRLDYFNDIQLADDKFHQPGQIDEIIGAELFPYIIGGSKITGPDNMPIAIETSLGFIEEVDAPEVLNWEDDACERIYSPTTSHDANGRYIVALPFKEGSPLLGNSWESALRRFYLLEKGFLTQPIFRDNYIRVIHDYLDQGHMTLVEGNKKFAESSFYIPYFTVVKDSTSMLYRIVFDCFVKSSNSLSLNDTLYLGPKLQKRYKNYSTKF</sequence>
<name>A0AAV8V980_9CUCU</name>
<keyword evidence="2" id="KW-1185">Reference proteome</keyword>